<reference evidence="3" key="1">
    <citation type="submission" date="2013-01" db="EMBL/GenBank/DDBJ databases">
        <title>Draft Genome Sequence of a Mulberry Tree, Morus notabilis C.K. Schneid.</title>
        <authorList>
            <person name="He N."/>
            <person name="Zhao S."/>
        </authorList>
    </citation>
    <scope>NUCLEOTIDE SEQUENCE</scope>
</reference>
<dbReference type="SUPFAM" id="SSF53756">
    <property type="entry name" value="UDP-Glycosyltransferase/glycogen phosphorylase"/>
    <property type="match status" value="1"/>
</dbReference>
<dbReference type="eggNOG" id="KOG1192">
    <property type="taxonomic scope" value="Eukaryota"/>
</dbReference>
<keyword evidence="3" id="KW-1185">Reference proteome</keyword>
<accession>W9RYY8</accession>
<sequence length="230" mass="26042">MELSKLEQQKTRSLCHVLAVPYPGRGHVNPMMNLCELLLSNQKDHNLFMTFVVTEEWLGIIAYHNPKFISNYQIHFRTIPNVLPSELVRGKDFPGFYEAVMTKMEAPFEQLLDQIEPPVSLVIADMELLWAVPAANRRNIPVASLWTTSALMFSMFSHFDLIQARCFRGKAKLKKHTTKEIAATVTTTRGGGKAGPTDSCNAKKDDHAKFECPHYKTTAPDIKSIHILFL</sequence>
<dbReference type="PANTHER" id="PTHR11926:SF774">
    <property type="entry name" value="UDP-GLYCOSYLTRANSFERASE 85A1-RELATED"/>
    <property type="match status" value="1"/>
</dbReference>
<gene>
    <name evidence="2" type="ORF">L484_011157</name>
</gene>
<dbReference type="Gene3D" id="3.40.50.2000">
    <property type="entry name" value="Glycogen Phosphorylase B"/>
    <property type="match status" value="1"/>
</dbReference>
<dbReference type="GO" id="GO:0080044">
    <property type="term" value="F:quercetin 7-O-glucosyltransferase activity"/>
    <property type="evidence" value="ECO:0007669"/>
    <property type="project" value="TreeGrafter"/>
</dbReference>
<name>W9RYY8_9ROSA</name>
<dbReference type="OrthoDB" id="5835829at2759"/>
<evidence type="ECO:0000313" key="2">
    <source>
        <dbReference type="EMBL" id="EXB78533.1"/>
    </source>
</evidence>
<dbReference type="PANTHER" id="PTHR11926">
    <property type="entry name" value="GLUCOSYL/GLUCURONOSYL TRANSFERASES"/>
    <property type="match status" value="1"/>
</dbReference>
<protein>
    <submittedName>
        <fullName evidence="2">UDP-glycosyltransferase 87A2</fullName>
    </submittedName>
</protein>
<comment type="similarity">
    <text evidence="1">Belongs to the UDP-glycosyltransferase family.</text>
</comment>
<evidence type="ECO:0000256" key="1">
    <source>
        <dbReference type="ARBA" id="ARBA00009995"/>
    </source>
</evidence>
<dbReference type="GO" id="GO:0080043">
    <property type="term" value="F:quercetin 3-O-glucosyltransferase activity"/>
    <property type="evidence" value="ECO:0007669"/>
    <property type="project" value="TreeGrafter"/>
</dbReference>
<dbReference type="Proteomes" id="UP000030645">
    <property type="component" value="Unassembled WGS sequence"/>
</dbReference>
<dbReference type="AlphaFoldDB" id="W9RYY8"/>
<evidence type="ECO:0000313" key="3">
    <source>
        <dbReference type="Proteomes" id="UP000030645"/>
    </source>
</evidence>
<organism evidence="2 3">
    <name type="scientific">Morus notabilis</name>
    <dbReference type="NCBI Taxonomy" id="981085"/>
    <lineage>
        <taxon>Eukaryota</taxon>
        <taxon>Viridiplantae</taxon>
        <taxon>Streptophyta</taxon>
        <taxon>Embryophyta</taxon>
        <taxon>Tracheophyta</taxon>
        <taxon>Spermatophyta</taxon>
        <taxon>Magnoliopsida</taxon>
        <taxon>eudicotyledons</taxon>
        <taxon>Gunneridae</taxon>
        <taxon>Pentapetalae</taxon>
        <taxon>rosids</taxon>
        <taxon>fabids</taxon>
        <taxon>Rosales</taxon>
        <taxon>Moraceae</taxon>
        <taxon>Moreae</taxon>
        <taxon>Morus</taxon>
    </lineage>
</organism>
<proteinExistence type="inferred from homology"/>
<dbReference type="KEGG" id="mnt:21394429"/>
<dbReference type="EMBL" id="KE344773">
    <property type="protein sequence ID" value="EXB78533.1"/>
    <property type="molecule type" value="Genomic_DNA"/>
</dbReference>
<keyword evidence="2" id="KW-0808">Transferase</keyword>